<feature type="domain" description="Alcohol dehydrogenase iron-type/glycerol dehydrogenase GldA" evidence="3">
    <location>
        <begin position="12"/>
        <end position="175"/>
    </location>
</feature>
<dbReference type="SUPFAM" id="SSF56796">
    <property type="entry name" value="Dehydroquinate synthase-like"/>
    <property type="match status" value="1"/>
</dbReference>
<dbReference type="InterPro" id="IPR001670">
    <property type="entry name" value="ADH_Fe/GldA"/>
</dbReference>
<dbReference type="RefSeq" id="WP_284257913.1">
    <property type="nucleotide sequence ID" value="NZ_BSOS01000065.1"/>
</dbReference>
<dbReference type="Proteomes" id="UP001156641">
    <property type="component" value="Unassembled WGS sequence"/>
</dbReference>
<evidence type="ECO:0000259" key="4">
    <source>
        <dbReference type="Pfam" id="PF25137"/>
    </source>
</evidence>
<dbReference type="Pfam" id="PF25137">
    <property type="entry name" value="ADH_Fe_C"/>
    <property type="match status" value="1"/>
</dbReference>
<evidence type="ECO:0000256" key="1">
    <source>
        <dbReference type="ARBA" id="ARBA00007358"/>
    </source>
</evidence>
<reference evidence="6" key="1">
    <citation type="journal article" date="2019" name="Int. J. Syst. Evol. Microbiol.">
        <title>The Global Catalogue of Microorganisms (GCM) 10K type strain sequencing project: providing services to taxonomists for standard genome sequencing and annotation.</title>
        <authorList>
            <consortium name="The Broad Institute Genomics Platform"/>
            <consortium name="The Broad Institute Genome Sequencing Center for Infectious Disease"/>
            <person name="Wu L."/>
            <person name="Ma J."/>
        </authorList>
    </citation>
    <scope>NUCLEOTIDE SEQUENCE [LARGE SCALE GENOMIC DNA]</scope>
    <source>
        <strain evidence="6">NBRC 112502</strain>
    </source>
</reference>
<proteinExistence type="inferred from homology"/>
<dbReference type="InterPro" id="IPR056798">
    <property type="entry name" value="ADH_Fe_C"/>
</dbReference>
<name>A0ABQ6A8J0_9PROT</name>
<gene>
    <name evidence="5" type="ORF">GCM10010909_18670</name>
</gene>
<dbReference type="CDD" id="cd08194">
    <property type="entry name" value="Fe-ADH-like"/>
    <property type="match status" value="1"/>
</dbReference>
<evidence type="ECO:0000259" key="3">
    <source>
        <dbReference type="Pfam" id="PF00465"/>
    </source>
</evidence>
<evidence type="ECO:0000313" key="6">
    <source>
        <dbReference type="Proteomes" id="UP001156641"/>
    </source>
</evidence>
<dbReference type="InterPro" id="IPR039697">
    <property type="entry name" value="Alcohol_dehydrogenase_Fe"/>
</dbReference>
<comment type="similarity">
    <text evidence="1">Belongs to the iron-containing alcohol dehydrogenase family.</text>
</comment>
<dbReference type="PANTHER" id="PTHR11496:SF102">
    <property type="entry name" value="ALCOHOL DEHYDROGENASE 4"/>
    <property type="match status" value="1"/>
</dbReference>
<protein>
    <submittedName>
        <fullName evidence="5">Alcohol dehydrogenase</fullName>
    </submittedName>
</protein>
<evidence type="ECO:0000313" key="5">
    <source>
        <dbReference type="EMBL" id="GLR67186.1"/>
    </source>
</evidence>
<dbReference type="PANTHER" id="PTHR11496">
    <property type="entry name" value="ALCOHOL DEHYDROGENASE"/>
    <property type="match status" value="1"/>
</dbReference>
<feature type="domain" description="Fe-containing alcohol dehydrogenase-like C-terminal" evidence="4">
    <location>
        <begin position="187"/>
        <end position="382"/>
    </location>
</feature>
<keyword evidence="6" id="KW-1185">Reference proteome</keyword>
<comment type="caution">
    <text evidence="5">The sequence shown here is derived from an EMBL/GenBank/DDBJ whole genome shotgun (WGS) entry which is preliminary data.</text>
</comment>
<accession>A0ABQ6A8J0</accession>
<organism evidence="5 6">
    <name type="scientific">Acidocella aquatica</name>
    <dbReference type="NCBI Taxonomy" id="1922313"/>
    <lineage>
        <taxon>Bacteria</taxon>
        <taxon>Pseudomonadati</taxon>
        <taxon>Pseudomonadota</taxon>
        <taxon>Alphaproteobacteria</taxon>
        <taxon>Acetobacterales</taxon>
        <taxon>Acidocellaceae</taxon>
        <taxon>Acidocella</taxon>
    </lineage>
</organism>
<sequence length="388" mass="40287">MTPISFHAPRILEIGGGGVAKVPVVLARLGLGRPLIVTDPFMVASGLLERLTQPLRAAGLVVDVFSETVPEPTDMIVEAGVARIRPEHDCLLAFGGGSPIDTAKAMSILASRGGKMRDYKAPALADSGKLPLIAIPTTAGTGSEVTRFTVISDVERDEKMLIAGLGALPLAAIVDYELTFSMPPRITADTGLDSLTHALEAYVSRRANPLSDALAESAMRLIGGNLRAAFHEPRNAQARAAMMLGATQAGLAFSNASVALVHGMSRPIGAHFHVPHGLSNAMLLPAVTRFSLSAALPRYAQASRLAGFAGAGDDDASAGAKLLAGLEALNTELDVPTPVQFGIPAAAWHARTHLMAEQALASGSPQNNPKIPDVAEMVALYSGLVPQG</sequence>
<dbReference type="Pfam" id="PF00465">
    <property type="entry name" value="Fe-ADH"/>
    <property type="match status" value="1"/>
</dbReference>
<dbReference type="Gene3D" id="3.40.50.1970">
    <property type="match status" value="1"/>
</dbReference>
<dbReference type="Gene3D" id="1.20.1090.10">
    <property type="entry name" value="Dehydroquinate synthase-like - alpha domain"/>
    <property type="match status" value="1"/>
</dbReference>
<keyword evidence="2" id="KW-0560">Oxidoreductase</keyword>
<evidence type="ECO:0000256" key="2">
    <source>
        <dbReference type="ARBA" id="ARBA00023002"/>
    </source>
</evidence>
<dbReference type="EMBL" id="BSOS01000065">
    <property type="protein sequence ID" value="GLR67186.1"/>
    <property type="molecule type" value="Genomic_DNA"/>
</dbReference>